<evidence type="ECO:0000256" key="9">
    <source>
        <dbReference type="ARBA" id="ARBA00023235"/>
    </source>
</evidence>
<feature type="binding site" evidence="13">
    <location>
        <position position="23"/>
    </location>
    <ligand>
        <name>Mn(2+)</name>
        <dbReference type="ChEBI" id="CHEBI:29035"/>
        <label>2</label>
    </ligand>
</feature>
<feature type="domain" description="BPG-independent PGAM N-terminal" evidence="15">
    <location>
        <begin position="94"/>
        <end position="318"/>
    </location>
</feature>
<evidence type="ECO:0000256" key="13">
    <source>
        <dbReference type="PIRSR" id="PIRSR001492-3"/>
    </source>
</evidence>
<dbReference type="SUPFAM" id="SSF53649">
    <property type="entry name" value="Alkaline phosphatase-like"/>
    <property type="match status" value="1"/>
</dbReference>
<comment type="pathway">
    <text evidence="4">Carbohydrate degradation; glycolysis; pyruvate from D-glyceraldehyde 3-phosphate: step 3/5.</text>
</comment>
<evidence type="ECO:0000256" key="2">
    <source>
        <dbReference type="ARBA" id="ARBA00001936"/>
    </source>
</evidence>
<dbReference type="PANTHER" id="PTHR31637:SF0">
    <property type="entry name" value="2,3-BISPHOSPHOGLYCERATE-INDEPENDENT PHOSPHOGLYCERATE MUTASE"/>
    <property type="match status" value="1"/>
</dbReference>
<feature type="binding site" evidence="13">
    <location>
        <position position="423"/>
    </location>
    <ligand>
        <name>Mn(2+)</name>
        <dbReference type="ChEBI" id="CHEBI:29035"/>
        <label>1</label>
    </ligand>
</feature>
<dbReference type="GO" id="GO:0006007">
    <property type="term" value="P:glucose catabolic process"/>
    <property type="evidence" value="ECO:0007669"/>
    <property type="project" value="InterPro"/>
</dbReference>
<dbReference type="GO" id="GO:0030145">
    <property type="term" value="F:manganese ion binding"/>
    <property type="evidence" value="ECO:0007669"/>
    <property type="project" value="InterPro"/>
</dbReference>
<protein>
    <recommendedName>
        <fullName evidence="10">2,3-bisphosphoglycerate-independent phosphoglycerate mutase</fullName>
        <ecNumber evidence="10">5.4.2.12</ecNumber>
    </recommendedName>
</protein>
<dbReference type="EC" id="5.4.2.12" evidence="10"/>
<evidence type="ECO:0000259" key="14">
    <source>
        <dbReference type="Pfam" id="PF01676"/>
    </source>
</evidence>
<keyword evidence="7" id="KW-0324">Glycolysis</keyword>
<evidence type="ECO:0000256" key="8">
    <source>
        <dbReference type="ARBA" id="ARBA00023211"/>
    </source>
</evidence>
<dbReference type="InterPro" id="IPR017850">
    <property type="entry name" value="Alkaline_phosphatase_core_sf"/>
</dbReference>
<evidence type="ECO:0000256" key="6">
    <source>
        <dbReference type="ARBA" id="ARBA00022723"/>
    </source>
</evidence>
<comment type="function">
    <text evidence="3">Catalyzes the interconversion of 2-phosphoglycerate and 3-phosphoglycerate.</text>
</comment>
<evidence type="ECO:0000256" key="12">
    <source>
        <dbReference type="PIRSR" id="PIRSR001492-2"/>
    </source>
</evidence>
<dbReference type="AlphaFoldDB" id="A0A1Z4C196"/>
<dbReference type="RefSeq" id="WP_088620184.1">
    <property type="nucleotide sequence ID" value="NZ_CP022129.1"/>
</dbReference>
<feature type="binding site" evidence="13">
    <location>
        <position position="464"/>
    </location>
    <ligand>
        <name>Mn(2+)</name>
        <dbReference type="ChEBI" id="CHEBI:29035"/>
        <label>2</label>
    </ligand>
</feature>
<gene>
    <name evidence="16" type="ORF">CEK71_15230</name>
</gene>
<feature type="active site" description="Phosphoserine intermediate" evidence="11">
    <location>
        <position position="74"/>
    </location>
</feature>
<dbReference type="FunFam" id="3.40.1450.10:FF:000002">
    <property type="entry name" value="2,3-bisphosphoglycerate-independent phosphoglycerate mutase"/>
    <property type="match status" value="1"/>
</dbReference>
<dbReference type="InterPro" id="IPR006124">
    <property type="entry name" value="Metalloenzyme"/>
</dbReference>
<comment type="catalytic activity">
    <reaction evidence="1">
        <text>(2R)-2-phosphoglycerate = (2R)-3-phosphoglycerate</text>
        <dbReference type="Rhea" id="RHEA:15901"/>
        <dbReference type="ChEBI" id="CHEBI:58272"/>
        <dbReference type="ChEBI" id="CHEBI:58289"/>
        <dbReference type="EC" id="5.4.2.12"/>
    </reaction>
</comment>
<keyword evidence="17" id="KW-1185">Reference proteome</keyword>
<dbReference type="Gene3D" id="3.40.1450.10">
    <property type="entry name" value="BPG-independent phosphoglycerate mutase, domain B"/>
    <property type="match status" value="1"/>
</dbReference>
<dbReference type="GO" id="GO:0004619">
    <property type="term" value="F:phosphoglycerate mutase activity"/>
    <property type="evidence" value="ECO:0007669"/>
    <property type="project" value="UniProtKB-UniRule"/>
</dbReference>
<keyword evidence="8 13" id="KW-0464">Manganese</keyword>
<dbReference type="CDD" id="cd16010">
    <property type="entry name" value="iPGM"/>
    <property type="match status" value="1"/>
</dbReference>
<dbReference type="KEGG" id="mpsy:CEK71_15230"/>
<feature type="binding site" evidence="12">
    <location>
        <position position="136"/>
    </location>
    <ligand>
        <name>substrate</name>
    </ligand>
</feature>
<dbReference type="Proteomes" id="UP000197019">
    <property type="component" value="Chromosome"/>
</dbReference>
<feature type="binding site" evidence="13">
    <location>
        <position position="495"/>
    </location>
    <ligand>
        <name>Mn(2+)</name>
        <dbReference type="ChEBI" id="CHEBI:29035"/>
        <label>1</label>
    </ligand>
</feature>
<dbReference type="NCBIfam" id="TIGR01307">
    <property type="entry name" value="pgm_bpd_ind"/>
    <property type="match status" value="1"/>
</dbReference>
<evidence type="ECO:0000256" key="5">
    <source>
        <dbReference type="ARBA" id="ARBA00008819"/>
    </source>
</evidence>
<feature type="binding site" evidence="12">
    <location>
        <position position="357"/>
    </location>
    <ligand>
        <name>substrate</name>
    </ligand>
</feature>
<dbReference type="OrthoDB" id="9800863at2"/>
<feature type="binding site" evidence="12">
    <location>
        <position position="203"/>
    </location>
    <ligand>
        <name>substrate</name>
    </ligand>
</feature>
<dbReference type="PANTHER" id="PTHR31637">
    <property type="entry name" value="2,3-BISPHOSPHOGLYCERATE-INDEPENDENT PHOSPHOGLYCERATE MUTASE"/>
    <property type="match status" value="1"/>
</dbReference>
<evidence type="ECO:0000256" key="11">
    <source>
        <dbReference type="PIRSR" id="PIRSR001492-1"/>
    </source>
</evidence>
<comment type="cofactor">
    <cofactor evidence="2">
        <name>Mn(2+)</name>
        <dbReference type="ChEBI" id="CHEBI:29035"/>
    </cofactor>
</comment>
<dbReference type="GO" id="GO:0005737">
    <property type="term" value="C:cytoplasm"/>
    <property type="evidence" value="ECO:0007669"/>
    <property type="project" value="InterPro"/>
</dbReference>
<evidence type="ECO:0000259" key="15">
    <source>
        <dbReference type="Pfam" id="PF06415"/>
    </source>
</evidence>
<feature type="binding site" evidence="13">
    <location>
        <position position="427"/>
    </location>
    <ligand>
        <name>Mn(2+)</name>
        <dbReference type="ChEBI" id="CHEBI:29035"/>
        <label>1</label>
    </ligand>
</feature>
<dbReference type="Pfam" id="PF01676">
    <property type="entry name" value="Metalloenzyme"/>
    <property type="match status" value="1"/>
</dbReference>
<evidence type="ECO:0000313" key="17">
    <source>
        <dbReference type="Proteomes" id="UP000197019"/>
    </source>
</evidence>
<dbReference type="InterPro" id="IPR005995">
    <property type="entry name" value="Pgm_bpd_ind"/>
</dbReference>
<dbReference type="Gene3D" id="3.40.720.10">
    <property type="entry name" value="Alkaline Phosphatase, subunit A"/>
    <property type="match status" value="1"/>
</dbReference>
<dbReference type="SUPFAM" id="SSF64158">
    <property type="entry name" value="2,3-Bisphosphoglycerate-independent phosphoglycerate mutase, substrate-binding domain"/>
    <property type="match status" value="1"/>
</dbReference>
<evidence type="ECO:0000256" key="4">
    <source>
        <dbReference type="ARBA" id="ARBA00004798"/>
    </source>
</evidence>
<dbReference type="EMBL" id="CP022129">
    <property type="protein sequence ID" value="ASF47312.1"/>
    <property type="molecule type" value="Genomic_DNA"/>
</dbReference>
<evidence type="ECO:0000256" key="1">
    <source>
        <dbReference type="ARBA" id="ARBA00000370"/>
    </source>
</evidence>
<feature type="domain" description="Metalloenzyme" evidence="14">
    <location>
        <begin position="16"/>
        <end position="537"/>
    </location>
</feature>
<reference evidence="16 17" key="1">
    <citation type="submission" date="2017-06" db="EMBL/GenBank/DDBJ databases">
        <title>Genome Sequencing of the methanotroph Methylovulum psychrotolerants str. HV10-M2 isolated from a high-altitude environment.</title>
        <authorList>
            <person name="Mateos-Rivera A."/>
        </authorList>
    </citation>
    <scope>NUCLEOTIDE SEQUENCE [LARGE SCALE GENOMIC DNA]</scope>
    <source>
        <strain evidence="16 17">HV10_M2</strain>
    </source>
</reference>
<evidence type="ECO:0000256" key="10">
    <source>
        <dbReference type="NCBIfam" id="TIGR01307"/>
    </source>
</evidence>
<dbReference type="InterPro" id="IPR011258">
    <property type="entry name" value="BPG-indep_PGM_N"/>
</dbReference>
<dbReference type="GO" id="GO:0006096">
    <property type="term" value="P:glycolytic process"/>
    <property type="evidence" value="ECO:0007669"/>
    <property type="project" value="UniProtKB-UniRule"/>
</dbReference>
<keyword evidence="9" id="KW-0413">Isomerase</keyword>
<dbReference type="PIRSF" id="PIRSF001492">
    <property type="entry name" value="IPGAM"/>
    <property type="match status" value="1"/>
</dbReference>
<feature type="binding site" evidence="12">
    <location>
        <position position="210"/>
    </location>
    <ligand>
        <name>substrate</name>
    </ligand>
</feature>
<dbReference type="InterPro" id="IPR036646">
    <property type="entry name" value="PGAM_B_sf"/>
</dbReference>
<feature type="binding site" evidence="13">
    <location>
        <position position="465"/>
    </location>
    <ligand>
        <name>Mn(2+)</name>
        <dbReference type="ChEBI" id="CHEBI:29035"/>
        <label>2</label>
    </ligand>
</feature>
<sequence>MIELKKNVAFTGPQGPVVLVIMDGMGIGKNPASDFVKQANTPNLDWLHENALYTKLRAHGVAVGLPDDGDMGNSEVGHNAIGCGRIFEQGAALIGKAIASGAMYADGSVWHELITHVHDQASTLHFIGLLSDGNVHSNINHLESMLRKAKEQGVKRARIHALIDGRDVPPTSALEYVERFETFLDALNADGTVDYCVASGGGRMNITMDRYDANWDMVKRGWATHVKAEGRTFASMQEAVTTFRAEMPGILDQDLPAFVIERDGVAVGPIVDGDSVILFNFRGDRALEITKAFEADELKEFDRGGKPDVMYAGMMQYDGDLGVPARYLVTPPAIDRTMSEYLSNAGVKQLAISETQKYGHMTYFFNGNNSGKFATETWQEIPSDVCPFEDAPRMKADEITAAVVKAIEGGEYQFIRLNFPNGDMVGHTGRVDAVKLAVEAVDEGVGKIMAALKQTNGIMVCSADHGNADDMCELDKKTGALVLDEQGNYKPKTAHSLNPVPGIVYDPSGLANARLADVPNAGIANLAATCITLLGFEPPEDYAASLVAVG</sequence>
<evidence type="ECO:0000256" key="7">
    <source>
        <dbReference type="ARBA" id="ARBA00023152"/>
    </source>
</evidence>
<feature type="binding site" evidence="13">
    <location>
        <position position="74"/>
    </location>
    <ligand>
        <name>Mn(2+)</name>
        <dbReference type="ChEBI" id="CHEBI:29035"/>
        <label>2</label>
    </ligand>
</feature>
<accession>A0A1Z4C196</accession>
<feature type="binding site" evidence="12">
    <location>
        <begin position="282"/>
        <end position="285"/>
    </location>
    <ligand>
        <name>substrate</name>
    </ligand>
</feature>
<name>A0A1Z4C196_9GAMM</name>
<organism evidence="16 17">
    <name type="scientific">Methylovulum psychrotolerans</name>
    <dbReference type="NCBI Taxonomy" id="1704499"/>
    <lineage>
        <taxon>Bacteria</taxon>
        <taxon>Pseudomonadati</taxon>
        <taxon>Pseudomonadota</taxon>
        <taxon>Gammaproteobacteria</taxon>
        <taxon>Methylococcales</taxon>
        <taxon>Methylococcaceae</taxon>
        <taxon>Methylovulum</taxon>
    </lineage>
</organism>
<proteinExistence type="inferred from homology"/>
<dbReference type="UniPathway" id="UPA00109">
    <property type="reaction ID" value="UER00186"/>
</dbReference>
<evidence type="ECO:0000256" key="3">
    <source>
        <dbReference type="ARBA" id="ARBA00002315"/>
    </source>
</evidence>
<feature type="binding site" evidence="12">
    <location>
        <begin position="166"/>
        <end position="167"/>
    </location>
    <ligand>
        <name>substrate</name>
    </ligand>
</feature>
<keyword evidence="6 13" id="KW-0479">Metal-binding</keyword>
<dbReference type="Pfam" id="PF06415">
    <property type="entry name" value="iPGM_N"/>
    <property type="match status" value="1"/>
</dbReference>
<evidence type="ECO:0000313" key="16">
    <source>
        <dbReference type="EMBL" id="ASF47312.1"/>
    </source>
</evidence>
<comment type="similarity">
    <text evidence="5">Belongs to the BPG-independent phosphoglycerate mutase family.</text>
</comment>